<accession>A0AC34GGE9</accession>
<organism evidence="1 2">
    <name type="scientific">Panagrolaimus sp. ES5</name>
    <dbReference type="NCBI Taxonomy" id="591445"/>
    <lineage>
        <taxon>Eukaryota</taxon>
        <taxon>Metazoa</taxon>
        <taxon>Ecdysozoa</taxon>
        <taxon>Nematoda</taxon>
        <taxon>Chromadorea</taxon>
        <taxon>Rhabditida</taxon>
        <taxon>Tylenchina</taxon>
        <taxon>Panagrolaimomorpha</taxon>
        <taxon>Panagrolaimoidea</taxon>
        <taxon>Panagrolaimidae</taxon>
        <taxon>Panagrolaimus</taxon>
    </lineage>
</organism>
<dbReference type="Proteomes" id="UP000887579">
    <property type="component" value="Unplaced"/>
</dbReference>
<dbReference type="WBParaSite" id="ES5_v2.g28660.t1">
    <property type="protein sequence ID" value="ES5_v2.g28660.t1"/>
    <property type="gene ID" value="ES5_v2.g28660"/>
</dbReference>
<evidence type="ECO:0000313" key="1">
    <source>
        <dbReference type="Proteomes" id="UP000887579"/>
    </source>
</evidence>
<name>A0AC34GGE9_9BILA</name>
<evidence type="ECO:0000313" key="2">
    <source>
        <dbReference type="WBParaSite" id="ES5_v2.g28660.t1"/>
    </source>
</evidence>
<proteinExistence type="predicted"/>
<reference evidence="2" key="1">
    <citation type="submission" date="2022-11" db="UniProtKB">
        <authorList>
            <consortium name="WormBaseParasite"/>
        </authorList>
    </citation>
    <scope>IDENTIFICATION</scope>
</reference>
<sequence length="224" mass="25277">QLDYSESDEEPKKKKRRRTTKKGDLDQRESSGDVQDSISALTHLVQDLVKEVHGMKNGKQDGSIPSIDDEVASAVALKNFNSTSNMKQYAFNTKILIQLGKVPGENEFLESAKKDLRVRNQLLRVCDKNPRVWSLVDAQESTRELASYSKDLSKEVREYLVNEESNRKRRFHGAGPINARGSSGSSYGYSRFNQSRIPSLMETPIQRPPTMSRGVCFLCQNPGH</sequence>
<protein>
    <submittedName>
        <fullName evidence="2">Uncharacterized protein</fullName>
    </submittedName>
</protein>